<dbReference type="InterPro" id="IPR004107">
    <property type="entry name" value="Integrase_SAM-like_N"/>
</dbReference>
<dbReference type="AlphaFoldDB" id="A0A366LXH6"/>
<keyword evidence="3" id="KW-0238">DNA-binding</keyword>
<dbReference type="Proteomes" id="UP000253303">
    <property type="component" value="Unassembled WGS sequence"/>
</dbReference>
<dbReference type="GO" id="GO:0006310">
    <property type="term" value="P:DNA recombination"/>
    <property type="evidence" value="ECO:0007669"/>
    <property type="project" value="UniProtKB-KW"/>
</dbReference>
<dbReference type="Pfam" id="PF14659">
    <property type="entry name" value="Phage_int_SAM_3"/>
    <property type="match status" value="1"/>
</dbReference>
<gene>
    <name evidence="6" type="ORF">DP939_22100</name>
</gene>
<keyword evidence="7" id="KW-1185">Reference proteome</keyword>
<evidence type="ECO:0000256" key="2">
    <source>
        <dbReference type="ARBA" id="ARBA00022908"/>
    </source>
</evidence>
<dbReference type="PANTHER" id="PTHR30349:SF64">
    <property type="entry name" value="PROPHAGE INTEGRASE INTD-RELATED"/>
    <property type="match status" value="1"/>
</dbReference>
<proteinExistence type="inferred from homology"/>
<dbReference type="OrthoDB" id="1822491at2"/>
<dbReference type="SUPFAM" id="SSF56349">
    <property type="entry name" value="DNA breaking-rejoining enzymes"/>
    <property type="match status" value="2"/>
</dbReference>
<protein>
    <submittedName>
        <fullName evidence="6">Site-specific integrase</fullName>
    </submittedName>
</protein>
<evidence type="ECO:0000313" key="6">
    <source>
        <dbReference type="EMBL" id="RBQ18059.1"/>
    </source>
</evidence>
<dbReference type="RefSeq" id="WP_113982659.1">
    <property type="nucleotide sequence ID" value="NZ_QMEY01000009.1"/>
</dbReference>
<dbReference type="GO" id="GO:0015074">
    <property type="term" value="P:DNA integration"/>
    <property type="evidence" value="ECO:0007669"/>
    <property type="project" value="UniProtKB-KW"/>
</dbReference>
<evidence type="ECO:0000259" key="5">
    <source>
        <dbReference type="PROSITE" id="PS51898"/>
    </source>
</evidence>
<dbReference type="InterPro" id="IPR013762">
    <property type="entry name" value="Integrase-like_cat_sf"/>
</dbReference>
<accession>A0A366LXH6</accession>
<feature type="domain" description="Tyr recombinase" evidence="5">
    <location>
        <begin position="165"/>
        <end position="435"/>
    </location>
</feature>
<dbReference type="InterPro" id="IPR011010">
    <property type="entry name" value="DNA_brk_join_enz"/>
</dbReference>
<keyword evidence="2" id="KW-0229">DNA integration</keyword>
<sequence>MGFSRPRRNREGKVRYTAYYLDIKGLEKSAGTFSNQKEADKAWQRAESEVAKGRVGDPKRGRQTFRSYVRETWLPNHEMEATTRQSYTYAIHKHILPEFGRMRMIDIMPEHVRSWVTTMKALGLEAATIQKNKTILSAVFTTAFHDQVTFIHPCKGVRTPPVPAKPRTIITPEQFDILYEELPDADTQLLVETDIETGLRWGELTELRVKDLHVGSQILTISRTVVEVNPKFHPKGERFLVKNYPKDKEFRRFKLTRQLVTKLSAHIKEQNLGPDDLLFTWRHESATRRKLRPVPDPEQLGYTEPNAAGRAYRHGTITAYNTGKCRCDHCRAAFAIYRAQRRNSGKDNPRLPRRRDTDGHIPADAFRRKIWKPALAAADLGIKVRIHDLRHAHASWLLAGGADLQVVKERLGHASIATTEKYLHTLDDADETALDAFSKIRNRSNGGRV</sequence>
<dbReference type="InterPro" id="IPR002104">
    <property type="entry name" value="Integrase_catalytic"/>
</dbReference>
<keyword evidence="4" id="KW-0233">DNA recombination</keyword>
<evidence type="ECO:0000256" key="4">
    <source>
        <dbReference type="ARBA" id="ARBA00023172"/>
    </source>
</evidence>
<dbReference type="Pfam" id="PF00589">
    <property type="entry name" value="Phage_integrase"/>
    <property type="match status" value="1"/>
</dbReference>
<dbReference type="EMBL" id="QMEY01000009">
    <property type="protein sequence ID" value="RBQ18059.1"/>
    <property type="molecule type" value="Genomic_DNA"/>
</dbReference>
<name>A0A366LXH6_9ACTN</name>
<reference evidence="6 7" key="1">
    <citation type="submission" date="2018-06" db="EMBL/GenBank/DDBJ databases">
        <title>Sphaerisporangium craniellae sp. nov., isolated from a marine sponge in the South China Sea.</title>
        <authorList>
            <person name="Li L."/>
        </authorList>
    </citation>
    <scope>NUCLEOTIDE SEQUENCE [LARGE SCALE GENOMIC DNA]</scope>
    <source>
        <strain evidence="6 7">LHW63015</strain>
    </source>
</reference>
<dbReference type="PROSITE" id="PS51898">
    <property type="entry name" value="TYR_RECOMBINASE"/>
    <property type="match status" value="1"/>
</dbReference>
<dbReference type="InterPro" id="IPR010998">
    <property type="entry name" value="Integrase_recombinase_N"/>
</dbReference>
<comment type="similarity">
    <text evidence="1">Belongs to the 'phage' integrase family.</text>
</comment>
<comment type="caution">
    <text evidence="6">The sequence shown here is derived from an EMBL/GenBank/DDBJ whole genome shotgun (WGS) entry which is preliminary data.</text>
</comment>
<evidence type="ECO:0000256" key="3">
    <source>
        <dbReference type="ARBA" id="ARBA00023125"/>
    </source>
</evidence>
<dbReference type="InterPro" id="IPR050090">
    <property type="entry name" value="Tyrosine_recombinase_XerCD"/>
</dbReference>
<evidence type="ECO:0000256" key="1">
    <source>
        <dbReference type="ARBA" id="ARBA00008857"/>
    </source>
</evidence>
<organism evidence="6 7">
    <name type="scientific">Spongiactinospora rosea</name>
    <dbReference type="NCBI Taxonomy" id="2248750"/>
    <lineage>
        <taxon>Bacteria</taxon>
        <taxon>Bacillati</taxon>
        <taxon>Actinomycetota</taxon>
        <taxon>Actinomycetes</taxon>
        <taxon>Streptosporangiales</taxon>
        <taxon>Streptosporangiaceae</taxon>
        <taxon>Spongiactinospora</taxon>
    </lineage>
</organism>
<dbReference type="GO" id="GO:0003677">
    <property type="term" value="F:DNA binding"/>
    <property type="evidence" value="ECO:0007669"/>
    <property type="project" value="UniProtKB-KW"/>
</dbReference>
<evidence type="ECO:0000313" key="7">
    <source>
        <dbReference type="Proteomes" id="UP000253303"/>
    </source>
</evidence>
<dbReference type="Gene3D" id="1.10.150.130">
    <property type="match status" value="1"/>
</dbReference>
<dbReference type="PANTHER" id="PTHR30349">
    <property type="entry name" value="PHAGE INTEGRASE-RELATED"/>
    <property type="match status" value="1"/>
</dbReference>
<dbReference type="Gene3D" id="1.10.443.10">
    <property type="entry name" value="Intergrase catalytic core"/>
    <property type="match status" value="1"/>
</dbReference>